<dbReference type="Proteomes" id="UP001054945">
    <property type="component" value="Unassembled WGS sequence"/>
</dbReference>
<comment type="caution">
    <text evidence="1">The sequence shown here is derived from an EMBL/GenBank/DDBJ whole genome shotgun (WGS) entry which is preliminary data.</text>
</comment>
<evidence type="ECO:0000313" key="1">
    <source>
        <dbReference type="EMBL" id="GIY56264.1"/>
    </source>
</evidence>
<accession>A0AAV4UEQ0</accession>
<dbReference type="EMBL" id="BPLR01012749">
    <property type="protein sequence ID" value="GIY56264.1"/>
    <property type="molecule type" value="Genomic_DNA"/>
</dbReference>
<gene>
    <name evidence="1" type="ORF">CEXT_26491</name>
</gene>
<name>A0AAV4UEQ0_CAEEX</name>
<keyword evidence="2" id="KW-1185">Reference proteome</keyword>
<proteinExistence type="predicted"/>
<evidence type="ECO:0000313" key="2">
    <source>
        <dbReference type="Proteomes" id="UP001054945"/>
    </source>
</evidence>
<protein>
    <submittedName>
        <fullName evidence="1">Uncharacterized protein</fullName>
    </submittedName>
</protein>
<organism evidence="1 2">
    <name type="scientific">Caerostris extrusa</name>
    <name type="common">Bark spider</name>
    <name type="synonym">Caerostris bankana</name>
    <dbReference type="NCBI Taxonomy" id="172846"/>
    <lineage>
        <taxon>Eukaryota</taxon>
        <taxon>Metazoa</taxon>
        <taxon>Ecdysozoa</taxon>
        <taxon>Arthropoda</taxon>
        <taxon>Chelicerata</taxon>
        <taxon>Arachnida</taxon>
        <taxon>Araneae</taxon>
        <taxon>Araneomorphae</taxon>
        <taxon>Entelegynae</taxon>
        <taxon>Araneoidea</taxon>
        <taxon>Araneidae</taxon>
        <taxon>Caerostris</taxon>
    </lineage>
</organism>
<sequence>MAPTCLGYGPETGLGISARCSLVRSCGFCSIHTPLVNEEGGGGTAMKLRGHPLIVTQAFPKRVSQDTFPEVRYCAGEIWCFHCLFRETLNLLRLCRFAVGQ</sequence>
<reference evidence="1 2" key="1">
    <citation type="submission" date="2021-06" db="EMBL/GenBank/DDBJ databases">
        <title>Caerostris extrusa draft genome.</title>
        <authorList>
            <person name="Kono N."/>
            <person name="Arakawa K."/>
        </authorList>
    </citation>
    <scope>NUCLEOTIDE SEQUENCE [LARGE SCALE GENOMIC DNA]</scope>
</reference>
<dbReference type="AlphaFoldDB" id="A0AAV4UEQ0"/>